<dbReference type="Pfam" id="PF09836">
    <property type="entry name" value="DUF2063"/>
    <property type="match status" value="1"/>
</dbReference>
<gene>
    <name evidence="2" type="ORF">DKG75_14515</name>
</gene>
<evidence type="ECO:0000259" key="1">
    <source>
        <dbReference type="Pfam" id="PF09836"/>
    </source>
</evidence>
<dbReference type="OrthoDB" id="4146344at2"/>
<reference evidence="3" key="1">
    <citation type="submission" date="2018-05" db="EMBL/GenBank/DDBJ databases">
        <title>Zavarzinia sp. HR-AS.</title>
        <authorList>
            <person name="Lee Y."/>
            <person name="Jeon C.O."/>
        </authorList>
    </citation>
    <scope>NUCLEOTIDE SEQUENCE [LARGE SCALE GENOMIC DNA]</scope>
    <source>
        <strain evidence="3">DSM 1231</strain>
    </source>
</reference>
<dbReference type="EMBL" id="QGLF01000004">
    <property type="protein sequence ID" value="PWR19679.1"/>
    <property type="molecule type" value="Genomic_DNA"/>
</dbReference>
<sequence length="248" mass="25921">MTALRTLQEIFARDLLGTPGLIEPLVADGPRAGRSTRADVYRHAYAARLIEVLGTDFPVTAALLGPAGFEAAARAYLAEHPSEAPSVRWLGRHLPAHLRLRGSPAAADMAAFEWALAKAFDAADGGTVTVETLAGLAPAQWAGLRPRFQPGFSRLAVDHAVQDAWAAHHAGGALALPALDRPLSLLVWRRALDIQYRPAAAGEDDLIAALTGGGTFGEAVETAGIDPGTAVNLLAGWCVAGLVGNLDF</sequence>
<comment type="caution">
    <text evidence="2">The sequence shown here is derived from an EMBL/GenBank/DDBJ whole genome shotgun (WGS) entry which is preliminary data.</text>
</comment>
<dbReference type="InterPro" id="IPR044922">
    <property type="entry name" value="DUF2063_N_sf"/>
</dbReference>
<dbReference type="Gene3D" id="1.10.150.690">
    <property type="entry name" value="DUF2063"/>
    <property type="match status" value="1"/>
</dbReference>
<dbReference type="InterPro" id="IPR018640">
    <property type="entry name" value="DUF2063"/>
</dbReference>
<name>A0A317DYD4_9PROT</name>
<evidence type="ECO:0000313" key="2">
    <source>
        <dbReference type="EMBL" id="PWR19679.1"/>
    </source>
</evidence>
<dbReference type="Proteomes" id="UP000246077">
    <property type="component" value="Unassembled WGS sequence"/>
</dbReference>
<proteinExistence type="predicted"/>
<dbReference type="AlphaFoldDB" id="A0A317DYD4"/>
<organism evidence="2 3">
    <name type="scientific">Zavarzinia compransoris</name>
    <dbReference type="NCBI Taxonomy" id="1264899"/>
    <lineage>
        <taxon>Bacteria</taxon>
        <taxon>Pseudomonadati</taxon>
        <taxon>Pseudomonadota</taxon>
        <taxon>Alphaproteobacteria</taxon>
        <taxon>Rhodospirillales</taxon>
        <taxon>Zavarziniaceae</taxon>
        <taxon>Zavarzinia</taxon>
    </lineage>
</organism>
<dbReference type="RefSeq" id="WP_133637067.1">
    <property type="nucleotide sequence ID" value="NZ_QGLF01000004.1"/>
</dbReference>
<keyword evidence="3" id="KW-1185">Reference proteome</keyword>
<protein>
    <recommendedName>
        <fullName evidence="1">Putative DNA-binding domain-containing protein</fullName>
    </recommendedName>
</protein>
<evidence type="ECO:0000313" key="3">
    <source>
        <dbReference type="Proteomes" id="UP000246077"/>
    </source>
</evidence>
<accession>A0A317DYD4</accession>
<feature type="domain" description="Putative DNA-binding" evidence="1">
    <location>
        <begin position="7"/>
        <end position="98"/>
    </location>
</feature>